<dbReference type="GO" id="GO:0005524">
    <property type="term" value="F:ATP binding"/>
    <property type="evidence" value="ECO:0007669"/>
    <property type="project" value="InterPro"/>
</dbReference>
<protein>
    <recommendedName>
        <fullName evidence="1">Protein kinase domain-containing protein</fullName>
    </recommendedName>
</protein>
<dbReference type="Gene3D" id="1.10.510.10">
    <property type="entry name" value="Transferase(Phosphotransferase) domain 1"/>
    <property type="match status" value="1"/>
</dbReference>
<evidence type="ECO:0000313" key="3">
    <source>
        <dbReference type="Proteomes" id="UP000054018"/>
    </source>
</evidence>
<dbReference type="STRING" id="765257.A0A0C9ZSD4"/>
<dbReference type="PROSITE" id="PS50011">
    <property type="entry name" value="PROTEIN_KINASE_DOM"/>
    <property type="match status" value="1"/>
</dbReference>
<dbReference type="HOGENOM" id="CLU_1993535_0_0_1"/>
<dbReference type="Proteomes" id="UP000054018">
    <property type="component" value="Unassembled WGS sequence"/>
</dbReference>
<dbReference type="InterPro" id="IPR011009">
    <property type="entry name" value="Kinase-like_dom_sf"/>
</dbReference>
<reference evidence="2 3" key="1">
    <citation type="submission" date="2014-04" db="EMBL/GenBank/DDBJ databases">
        <authorList>
            <consortium name="DOE Joint Genome Institute"/>
            <person name="Kuo A."/>
            <person name="Kohler A."/>
            <person name="Costa M.D."/>
            <person name="Nagy L.G."/>
            <person name="Floudas D."/>
            <person name="Copeland A."/>
            <person name="Barry K.W."/>
            <person name="Cichocki N."/>
            <person name="Veneault-Fourrey C."/>
            <person name="LaButti K."/>
            <person name="Lindquist E.A."/>
            <person name="Lipzen A."/>
            <person name="Lundell T."/>
            <person name="Morin E."/>
            <person name="Murat C."/>
            <person name="Sun H."/>
            <person name="Tunlid A."/>
            <person name="Henrissat B."/>
            <person name="Grigoriev I.V."/>
            <person name="Hibbett D.S."/>
            <person name="Martin F."/>
            <person name="Nordberg H.P."/>
            <person name="Cantor M.N."/>
            <person name="Hua S.X."/>
        </authorList>
    </citation>
    <scope>NUCLEOTIDE SEQUENCE [LARGE SCALE GENOMIC DNA]</scope>
    <source>
        <strain evidence="2 3">441</strain>
    </source>
</reference>
<sequence length="125" mass="14205">MNYRSRSRPGQVKDSPTFPCVFRPTKHSKVHHRTQPRLVFQEVRQLHSVDTVFATLEDARKALQFLHSVDGAHRDVGAGDVLRSGKIGKLADLEYAKRVDSNTTHEVRTGTLDFMACELEAQKYL</sequence>
<dbReference type="InterPro" id="IPR040976">
    <property type="entry name" value="Pkinase_fungal"/>
</dbReference>
<dbReference type="InterPro" id="IPR000719">
    <property type="entry name" value="Prot_kinase_dom"/>
</dbReference>
<feature type="non-terminal residue" evidence="2">
    <location>
        <position position="125"/>
    </location>
</feature>
<dbReference type="Pfam" id="PF17667">
    <property type="entry name" value="Pkinase_fungal"/>
    <property type="match status" value="1"/>
</dbReference>
<reference evidence="3" key="2">
    <citation type="submission" date="2015-01" db="EMBL/GenBank/DDBJ databases">
        <title>Evolutionary Origins and Diversification of the Mycorrhizal Mutualists.</title>
        <authorList>
            <consortium name="DOE Joint Genome Institute"/>
            <consortium name="Mycorrhizal Genomics Consortium"/>
            <person name="Kohler A."/>
            <person name="Kuo A."/>
            <person name="Nagy L.G."/>
            <person name="Floudas D."/>
            <person name="Copeland A."/>
            <person name="Barry K.W."/>
            <person name="Cichocki N."/>
            <person name="Veneault-Fourrey C."/>
            <person name="LaButti K."/>
            <person name="Lindquist E.A."/>
            <person name="Lipzen A."/>
            <person name="Lundell T."/>
            <person name="Morin E."/>
            <person name="Murat C."/>
            <person name="Riley R."/>
            <person name="Ohm R."/>
            <person name="Sun H."/>
            <person name="Tunlid A."/>
            <person name="Henrissat B."/>
            <person name="Grigoriev I.V."/>
            <person name="Hibbett D.S."/>
            <person name="Martin F."/>
        </authorList>
    </citation>
    <scope>NUCLEOTIDE SEQUENCE [LARGE SCALE GENOMIC DNA]</scope>
    <source>
        <strain evidence="3">441</strain>
    </source>
</reference>
<evidence type="ECO:0000313" key="2">
    <source>
        <dbReference type="EMBL" id="KIK28934.1"/>
    </source>
</evidence>
<proteinExistence type="predicted"/>
<dbReference type="GO" id="GO:0004672">
    <property type="term" value="F:protein kinase activity"/>
    <property type="evidence" value="ECO:0007669"/>
    <property type="project" value="InterPro"/>
</dbReference>
<feature type="domain" description="Protein kinase" evidence="1">
    <location>
        <begin position="1"/>
        <end position="125"/>
    </location>
</feature>
<organism evidence="2 3">
    <name type="scientific">Pisolithus microcarpus 441</name>
    <dbReference type="NCBI Taxonomy" id="765257"/>
    <lineage>
        <taxon>Eukaryota</taxon>
        <taxon>Fungi</taxon>
        <taxon>Dikarya</taxon>
        <taxon>Basidiomycota</taxon>
        <taxon>Agaricomycotina</taxon>
        <taxon>Agaricomycetes</taxon>
        <taxon>Agaricomycetidae</taxon>
        <taxon>Boletales</taxon>
        <taxon>Sclerodermatineae</taxon>
        <taxon>Pisolithaceae</taxon>
        <taxon>Pisolithus</taxon>
    </lineage>
</organism>
<evidence type="ECO:0000259" key="1">
    <source>
        <dbReference type="PROSITE" id="PS50011"/>
    </source>
</evidence>
<dbReference type="SUPFAM" id="SSF56112">
    <property type="entry name" value="Protein kinase-like (PK-like)"/>
    <property type="match status" value="1"/>
</dbReference>
<keyword evidence="3" id="KW-1185">Reference proteome</keyword>
<dbReference type="EMBL" id="KN833691">
    <property type="protein sequence ID" value="KIK28934.1"/>
    <property type="molecule type" value="Genomic_DNA"/>
</dbReference>
<name>A0A0C9ZSD4_9AGAM</name>
<dbReference type="OrthoDB" id="3271139at2759"/>
<dbReference type="AlphaFoldDB" id="A0A0C9ZSD4"/>
<gene>
    <name evidence="2" type="ORF">PISMIDRAFT_673209</name>
</gene>
<accession>A0A0C9ZSD4</accession>